<evidence type="ECO:0000256" key="3">
    <source>
        <dbReference type="ARBA" id="ARBA00023082"/>
    </source>
</evidence>
<evidence type="ECO:0000313" key="7">
    <source>
        <dbReference type="EMBL" id="MEF3832777.1"/>
    </source>
</evidence>
<dbReference type="PANTHER" id="PTHR43133:SF46">
    <property type="entry name" value="RNA POLYMERASE SIGMA-70 FACTOR ECF SUBFAMILY"/>
    <property type="match status" value="1"/>
</dbReference>
<dbReference type="SUPFAM" id="SSF88946">
    <property type="entry name" value="Sigma2 domain of RNA polymerase sigma factors"/>
    <property type="match status" value="1"/>
</dbReference>
<keyword evidence="8" id="KW-1185">Reference proteome</keyword>
<dbReference type="InterPro" id="IPR039425">
    <property type="entry name" value="RNA_pol_sigma-70-like"/>
</dbReference>
<dbReference type="InterPro" id="IPR036388">
    <property type="entry name" value="WH-like_DNA-bd_sf"/>
</dbReference>
<feature type="domain" description="RNA polymerase sigma factor 70 region 4 type 2" evidence="6">
    <location>
        <begin position="123"/>
        <end position="174"/>
    </location>
</feature>
<comment type="similarity">
    <text evidence="1">Belongs to the sigma-70 factor family. ECF subfamily.</text>
</comment>
<dbReference type="Pfam" id="PF04542">
    <property type="entry name" value="Sigma70_r2"/>
    <property type="match status" value="1"/>
</dbReference>
<dbReference type="Gene3D" id="1.10.10.10">
    <property type="entry name" value="Winged helix-like DNA-binding domain superfamily/Winged helix DNA-binding domain"/>
    <property type="match status" value="1"/>
</dbReference>
<evidence type="ECO:0000313" key="8">
    <source>
        <dbReference type="Proteomes" id="UP001337305"/>
    </source>
</evidence>
<evidence type="ECO:0000259" key="6">
    <source>
        <dbReference type="Pfam" id="PF08281"/>
    </source>
</evidence>
<dbReference type="PANTHER" id="PTHR43133">
    <property type="entry name" value="RNA POLYMERASE ECF-TYPE SIGMA FACTO"/>
    <property type="match status" value="1"/>
</dbReference>
<accession>A0ABU7XPW8</accession>
<evidence type="ECO:0000256" key="2">
    <source>
        <dbReference type="ARBA" id="ARBA00023015"/>
    </source>
</evidence>
<organism evidence="7 8">
    <name type="scientific">Flavivirga spongiicola</name>
    <dbReference type="NCBI Taxonomy" id="421621"/>
    <lineage>
        <taxon>Bacteria</taxon>
        <taxon>Pseudomonadati</taxon>
        <taxon>Bacteroidota</taxon>
        <taxon>Flavobacteriia</taxon>
        <taxon>Flavobacteriales</taxon>
        <taxon>Flavobacteriaceae</taxon>
        <taxon>Flavivirga</taxon>
    </lineage>
</organism>
<keyword evidence="4" id="KW-0804">Transcription</keyword>
<dbReference type="InterPro" id="IPR014284">
    <property type="entry name" value="RNA_pol_sigma-70_dom"/>
</dbReference>
<keyword evidence="3" id="KW-0731">Sigma factor</keyword>
<evidence type="ECO:0000259" key="5">
    <source>
        <dbReference type="Pfam" id="PF04542"/>
    </source>
</evidence>
<gene>
    <name evidence="7" type="ORF">N1F79_06525</name>
</gene>
<dbReference type="NCBIfam" id="TIGR02937">
    <property type="entry name" value="sigma70-ECF"/>
    <property type="match status" value="1"/>
</dbReference>
<dbReference type="InterPro" id="IPR014327">
    <property type="entry name" value="RNA_pol_sigma70_bacteroid"/>
</dbReference>
<dbReference type="InterPro" id="IPR013325">
    <property type="entry name" value="RNA_pol_sigma_r2"/>
</dbReference>
<reference evidence="7 8" key="1">
    <citation type="submission" date="2022-09" db="EMBL/GenBank/DDBJ databases">
        <title>Genome sequencing of Flavivirga sp. MEBiC05379.</title>
        <authorList>
            <person name="Oh H.-M."/>
            <person name="Kwon K.K."/>
            <person name="Park M.J."/>
            <person name="Yang S.-H."/>
        </authorList>
    </citation>
    <scope>NUCLEOTIDE SEQUENCE [LARGE SCALE GENOMIC DNA]</scope>
    <source>
        <strain evidence="7 8">MEBiC05379</strain>
    </source>
</reference>
<dbReference type="Proteomes" id="UP001337305">
    <property type="component" value="Unassembled WGS sequence"/>
</dbReference>
<feature type="domain" description="RNA polymerase sigma-70 region 2" evidence="5">
    <location>
        <begin position="40"/>
        <end position="93"/>
    </location>
</feature>
<protein>
    <submittedName>
        <fullName evidence="7">RNA polymerase sigma-70 factor</fullName>
    </submittedName>
</protein>
<dbReference type="InterPro" id="IPR013324">
    <property type="entry name" value="RNA_pol_sigma_r3/r4-like"/>
</dbReference>
<comment type="caution">
    <text evidence="7">The sequence shown here is derived from an EMBL/GenBank/DDBJ whole genome shotgun (WGS) entry which is preliminary data.</text>
</comment>
<dbReference type="InterPro" id="IPR007627">
    <property type="entry name" value="RNA_pol_sigma70_r2"/>
</dbReference>
<keyword evidence="2" id="KW-0805">Transcription regulation</keyword>
<evidence type="ECO:0000256" key="4">
    <source>
        <dbReference type="ARBA" id="ARBA00023163"/>
    </source>
</evidence>
<sequence length="196" mass="23183">MQSNSKTNDDILIDRLKKGDKKALTELYNTYWKPLFISSYNLLKDNELCEEIIQDVFIDLWNSREKIQIKISINSYLYACTRYKVFSQFRKNKIIRVELFEDLNKRFQYATPETKLMHQELVEQIDAIVETLPQRCKQVYKLSRGEQLSHKEIAEQLNISTKTVENHITNALKILKMSLGHSFSIEILYLISQNLN</sequence>
<dbReference type="EMBL" id="JAODOP010000004">
    <property type="protein sequence ID" value="MEF3832777.1"/>
    <property type="molecule type" value="Genomic_DNA"/>
</dbReference>
<dbReference type="RefSeq" id="WP_303305147.1">
    <property type="nucleotide sequence ID" value="NZ_JAODOP010000004.1"/>
</dbReference>
<dbReference type="Gene3D" id="1.10.1740.10">
    <property type="match status" value="1"/>
</dbReference>
<dbReference type="NCBIfam" id="TIGR02985">
    <property type="entry name" value="Sig70_bacteroi1"/>
    <property type="match status" value="1"/>
</dbReference>
<dbReference type="SUPFAM" id="SSF88659">
    <property type="entry name" value="Sigma3 and sigma4 domains of RNA polymerase sigma factors"/>
    <property type="match status" value="1"/>
</dbReference>
<proteinExistence type="inferred from homology"/>
<dbReference type="Pfam" id="PF08281">
    <property type="entry name" value="Sigma70_r4_2"/>
    <property type="match status" value="1"/>
</dbReference>
<evidence type="ECO:0000256" key="1">
    <source>
        <dbReference type="ARBA" id="ARBA00010641"/>
    </source>
</evidence>
<name>A0ABU7XPW8_9FLAO</name>
<dbReference type="InterPro" id="IPR013249">
    <property type="entry name" value="RNA_pol_sigma70_r4_t2"/>
</dbReference>